<comment type="caution">
    <text evidence="1">The sequence shown here is derived from an EMBL/GenBank/DDBJ whole genome shotgun (WGS) entry which is preliminary data.</text>
</comment>
<name>A0A2A9MQX1_BESBE</name>
<dbReference type="EMBL" id="NWUJ01000001">
    <property type="protein sequence ID" value="PFH38590.1"/>
    <property type="molecule type" value="Genomic_DNA"/>
</dbReference>
<sequence>MELLTSFIDEANCNNCFGNLIVISAACIALDAMDKKAGVGAVLPDNLVMVLDVITFALRKMHTKCYDNVRVYRKNCTQANYDVLQTNKLLDDPSCKPIARAQITGIHLAIERLARQSSTLALQGNLASKASRTRLLRTLAGFWKVQMPLALKRMSDTAV</sequence>
<evidence type="ECO:0000313" key="1">
    <source>
        <dbReference type="EMBL" id="PFH38590.1"/>
    </source>
</evidence>
<reference evidence="1 2" key="1">
    <citation type="submission" date="2017-09" db="EMBL/GenBank/DDBJ databases">
        <title>Genome sequencing of Besnoitia besnoiti strain Bb-Ger1.</title>
        <authorList>
            <person name="Schares G."/>
            <person name="Venepally P."/>
            <person name="Lorenzi H.A."/>
        </authorList>
    </citation>
    <scope>NUCLEOTIDE SEQUENCE [LARGE SCALE GENOMIC DNA]</scope>
    <source>
        <strain evidence="1 2">Bb-Ger1</strain>
    </source>
</reference>
<dbReference type="Proteomes" id="UP000224006">
    <property type="component" value="Chromosome I"/>
</dbReference>
<evidence type="ECO:0000313" key="2">
    <source>
        <dbReference type="Proteomes" id="UP000224006"/>
    </source>
</evidence>
<accession>A0A2A9MQX1</accession>
<dbReference type="OrthoDB" id="328450at2759"/>
<organism evidence="1 2">
    <name type="scientific">Besnoitia besnoiti</name>
    <name type="common">Apicomplexan protozoan</name>
    <dbReference type="NCBI Taxonomy" id="94643"/>
    <lineage>
        <taxon>Eukaryota</taxon>
        <taxon>Sar</taxon>
        <taxon>Alveolata</taxon>
        <taxon>Apicomplexa</taxon>
        <taxon>Conoidasida</taxon>
        <taxon>Coccidia</taxon>
        <taxon>Eucoccidiorida</taxon>
        <taxon>Eimeriorina</taxon>
        <taxon>Sarcocystidae</taxon>
        <taxon>Besnoitia</taxon>
    </lineage>
</organism>
<dbReference type="RefSeq" id="XP_029222599.1">
    <property type="nucleotide sequence ID" value="XM_029359686.1"/>
</dbReference>
<dbReference type="AlphaFoldDB" id="A0A2A9MQX1"/>
<dbReference type="KEGG" id="bbes:BESB_009320"/>
<dbReference type="GeneID" id="40305994"/>
<gene>
    <name evidence="1" type="ORF">BESB_009320</name>
</gene>
<protein>
    <submittedName>
        <fullName evidence="1">Uncharacterized protein</fullName>
    </submittedName>
</protein>
<dbReference type="VEuPathDB" id="ToxoDB:BESB_009320"/>
<proteinExistence type="predicted"/>
<keyword evidence="2" id="KW-1185">Reference proteome</keyword>